<sequence length="302" mass="33979">MEKVLVRVVPYEPYTRSEYESTDGFYYIRAPISSHPKCARLGSICVHSRDAAERLFVPSLDGLDGFVFSVDGCFSDEVLRGFAAPPKPREEDEMRFSGLRRDQIPSRSFQTLQKMTGADDQPYQQQQQYYYPQSQQEPPPDIREYCNHPEELDDTTINPRYRGGNIPSRSFKMLQEMTGDDGSVAPSVFDQRRQQQQQQGGSKPRKTTQMTIQLGGPAEECGYSGPQGQGGFVPHPEKVFPNPNVPASQQEAEPDPRKYTGGSIPSRSFRMLQAMTGENTGENALFSAHCFQPERYGCSPHS</sequence>
<feature type="compositionally biased region" description="Basic and acidic residues" evidence="1">
    <location>
        <begin position="140"/>
        <end position="150"/>
    </location>
</feature>
<dbReference type="VEuPathDB" id="VectorBase:LOC119184751"/>
<evidence type="ECO:0000313" key="3">
    <source>
        <dbReference type="Proteomes" id="UP000821866"/>
    </source>
</evidence>
<dbReference type="Proteomes" id="UP000821866">
    <property type="component" value="Unassembled WGS sequence"/>
</dbReference>
<evidence type="ECO:0000256" key="1">
    <source>
        <dbReference type="SAM" id="MobiDB-lite"/>
    </source>
</evidence>
<protein>
    <submittedName>
        <fullName evidence="2">Uncharacterized protein</fullName>
    </submittedName>
</protein>
<feature type="region of interest" description="Disordered" evidence="1">
    <location>
        <begin position="232"/>
        <end position="265"/>
    </location>
</feature>
<reference evidence="2" key="1">
    <citation type="journal article" date="2020" name="Cell">
        <title>Large-Scale Comparative Analyses of Tick Genomes Elucidate Their Genetic Diversity and Vector Capacities.</title>
        <authorList>
            <consortium name="Tick Genome and Microbiome Consortium (TIGMIC)"/>
            <person name="Jia N."/>
            <person name="Wang J."/>
            <person name="Shi W."/>
            <person name="Du L."/>
            <person name="Sun Y."/>
            <person name="Zhan W."/>
            <person name="Jiang J.F."/>
            <person name="Wang Q."/>
            <person name="Zhang B."/>
            <person name="Ji P."/>
            <person name="Bell-Sakyi L."/>
            <person name="Cui X.M."/>
            <person name="Yuan T.T."/>
            <person name="Jiang B.G."/>
            <person name="Yang W.F."/>
            <person name="Lam T.T."/>
            <person name="Chang Q.C."/>
            <person name="Ding S.J."/>
            <person name="Wang X.J."/>
            <person name="Zhu J.G."/>
            <person name="Ruan X.D."/>
            <person name="Zhao L."/>
            <person name="Wei J.T."/>
            <person name="Ye R.Z."/>
            <person name="Que T.C."/>
            <person name="Du C.H."/>
            <person name="Zhou Y.H."/>
            <person name="Cheng J.X."/>
            <person name="Dai P.F."/>
            <person name="Guo W.B."/>
            <person name="Han X.H."/>
            <person name="Huang E.J."/>
            <person name="Li L.F."/>
            <person name="Wei W."/>
            <person name="Gao Y.C."/>
            <person name="Liu J.Z."/>
            <person name="Shao H.Z."/>
            <person name="Wang X."/>
            <person name="Wang C.C."/>
            <person name="Yang T.C."/>
            <person name="Huo Q.B."/>
            <person name="Li W."/>
            <person name="Chen H.Y."/>
            <person name="Chen S.E."/>
            <person name="Zhou L.G."/>
            <person name="Ni X.B."/>
            <person name="Tian J.H."/>
            <person name="Sheng Y."/>
            <person name="Liu T."/>
            <person name="Pan Y.S."/>
            <person name="Xia L.Y."/>
            <person name="Li J."/>
            <person name="Zhao F."/>
            <person name="Cao W.C."/>
        </authorList>
    </citation>
    <scope>NUCLEOTIDE SEQUENCE</scope>
    <source>
        <strain evidence="2">Rmic-2018</strain>
    </source>
</reference>
<proteinExistence type="predicted"/>
<reference evidence="2" key="2">
    <citation type="submission" date="2021-09" db="EMBL/GenBank/DDBJ databases">
        <authorList>
            <person name="Jia N."/>
            <person name="Wang J."/>
            <person name="Shi W."/>
            <person name="Du L."/>
            <person name="Sun Y."/>
            <person name="Zhan W."/>
            <person name="Jiang J."/>
            <person name="Wang Q."/>
            <person name="Zhang B."/>
            <person name="Ji P."/>
            <person name="Sakyi L.B."/>
            <person name="Cui X."/>
            <person name="Yuan T."/>
            <person name="Jiang B."/>
            <person name="Yang W."/>
            <person name="Lam T.T.-Y."/>
            <person name="Chang Q."/>
            <person name="Ding S."/>
            <person name="Wang X."/>
            <person name="Zhu J."/>
            <person name="Ruan X."/>
            <person name="Zhao L."/>
            <person name="Wei J."/>
            <person name="Que T."/>
            <person name="Du C."/>
            <person name="Cheng J."/>
            <person name="Dai P."/>
            <person name="Han X."/>
            <person name="Huang E."/>
            <person name="Gao Y."/>
            <person name="Liu J."/>
            <person name="Shao H."/>
            <person name="Ye R."/>
            <person name="Li L."/>
            <person name="Wei W."/>
            <person name="Wang X."/>
            <person name="Wang C."/>
            <person name="Huo Q."/>
            <person name="Li W."/>
            <person name="Guo W."/>
            <person name="Chen H."/>
            <person name="Chen S."/>
            <person name="Zhou L."/>
            <person name="Zhou L."/>
            <person name="Ni X."/>
            <person name="Tian J."/>
            <person name="Zhou Y."/>
            <person name="Sheng Y."/>
            <person name="Liu T."/>
            <person name="Pan Y."/>
            <person name="Xia L."/>
            <person name="Li J."/>
            <person name="Zhao F."/>
            <person name="Cao W."/>
        </authorList>
    </citation>
    <scope>NUCLEOTIDE SEQUENCE</scope>
    <source>
        <strain evidence="2">Rmic-2018</strain>
        <tissue evidence="2">Larvae</tissue>
    </source>
</reference>
<comment type="caution">
    <text evidence="2">The sequence shown here is derived from an EMBL/GenBank/DDBJ whole genome shotgun (WGS) entry which is preliminary data.</text>
</comment>
<feature type="region of interest" description="Disordered" evidence="1">
    <location>
        <begin position="131"/>
        <end position="165"/>
    </location>
</feature>
<gene>
    <name evidence="2" type="ORF">HPB51_027195</name>
</gene>
<keyword evidence="3" id="KW-1185">Reference proteome</keyword>
<feature type="region of interest" description="Disordered" evidence="1">
    <location>
        <begin position="84"/>
        <end position="107"/>
    </location>
</feature>
<dbReference type="EMBL" id="JABSTU010003843">
    <property type="protein sequence ID" value="KAH7964566.1"/>
    <property type="molecule type" value="Genomic_DNA"/>
</dbReference>
<dbReference type="AlphaFoldDB" id="A0A9J6D0W0"/>
<accession>A0A9J6D0W0</accession>
<organism evidence="2 3">
    <name type="scientific">Rhipicephalus microplus</name>
    <name type="common">Cattle tick</name>
    <name type="synonym">Boophilus microplus</name>
    <dbReference type="NCBI Taxonomy" id="6941"/>
    <lineage>
        <taxon>Eukaryota</taxon>
        <taxon>Metazoa</taxon>
        <taxon>Ecdysozoa</taxon>
        <taxon>Arthropoda</taxon>
        <taxon>Chelicerata</taxon>
        <taxon>Arachnida</taxon>
        <taxon>Acari</taxon>
        <taxon>Parasitiformes</taxon>
        <taxon>Ixodida</taxon>
        <taxon>Ixodoidea</taxon>
        <taxon>Ixodidae</taxon>
        <taxon>Rhipicephalinae</taxon>
        <taxon>Rhipicephalus</taxon>
        <taxon>Boophilus</taxon>
    </lineage>
</organism>
<feature type="region of interest" description="Disordered" evidence="1">
    <location>
        <begin position="178"/>
        <end position="208"/>
    </location>
</feature>
<evidence type="ECO:0000313" key="2">
    <source>
        <dbReference type="EMBL" id="KAH7964566.1"/>
    </source>
</evidence>
<feature type="compositionally biased region" description="Basic and acidic residues" evidence="1">
    <location>
        <begin position="87"/>
        <end position="104"/>
    </location>
</feature>
<name>A0A9J6D0W0_RHIMP</name>